<dbReference type="EMBL" id="KZ303846">
    <property type="protein sequence ID" value="PHZ13894.1"/>
    <property type="molecule type" value="Genomic_DNA"/>
</dbReference>
<dbReference type="Proteomes" id="UP000242254">
    <property type="component" value="Unassembled WGS sequence"/>
</dbReference>
<proteinExistence type="predicted"/>
<name>A0A2G4SYS3_RHIZD</name>
<keyword evidence="2" id="KW-1185">Reference proteome</keyword>
<evidence type="ECO:0000313" key="1">
    <source>
        <dbReference type="EMBL" id="PHZ13894.1"/>
    </source>
</evidence>
<sequence>MENVPSKVASKAHVYGKLRELPFTGILSKKKFNSLREETLQSINSNKTFAPGKKKLAKLTPQQVSVVQNFIDTVKTRVQDGTFTPAKYTDKRGCRFFSIAPIYSVQTKSIQIDAQAFWRLVKQCGIPNYPKGKKTESDLTDFYYHLFNFTKLGFRTRDSLTSGKKFRYIWKAKGNNLDEYYHLCCYNDANFIRKKHQEQHTAQFLKISNLRSLKTSNITEFAKA</sequence>
<organism evidence="1 2">
    <name type="scientific">Rhizopus microsporus ATCC 52813</name>
    <dbReference type="NCBI Taxonomy" id="1340429"/>
    <lineage>
        <taxon>Eukaryota</taxon>
        <taxon>Fungi</taxon>
        <taxon>Fungi incertae sedis</taxon>
        <taxon>Mucoromycota</taxon>
        <taxon>Mucoromycotina</taxon>
        <taxon>Mucoromycetes</taxon>
        <taxon>Mucorales</taxon>
        <taxon>Mucorineae</taxon>
        <taxon>Rhizopodaceae</taxon>
        <taxon>Rhizopus</taxon>
    </lineage>
</organism>
<evidence type="ECO:0000313" key="2">
    <source>
        <dbReference type="Proteomes" id="UP000242254"/>
    </source>
</evidence>
<dbReference type="AlphaFoldDB" id="A0A2G4SYS3"/>
<accession>A0A2G4SYS3</accession>
<dbReference type="GeneID" id="35439432"/>
<reference evidence="1 2" key="1">
    <citation type="journal article" date="2016" name="Proc. Natl. Acad. Sci. U.S.A.">
        <title>Lipid metabolic changes in an early divergent fungus govern the establishment of a mutualistic symbiosis with endobacteria.</title>
        <authorList>
            <person name="Lastovetsky O.A."/>
            <person name="Gaspar M.L."/>
            <person name="Mondo S.J."/>
            <person name="LaButti K.M."/>
            <person name="Sandor L."/>
            <person name="Grigoriev I.V."/>
            <person name="Henry S.A."/>
            <person name="Pawlowska T.E."/>
        </authorList>
    </citation>
    <scope>NUCLEOTIDE SEQUENCE [LARGE SCALE GENOMIC DNA]</scope>
    <source>
        <strain evidence="1 2">ATCC 52813</strain>
    </source>
</reference>
<gene>
    <name evidence="1" type="ORF">RHIMIDRAFT_235894</name>
</gene>
<protein>
    <submittedName>
        <fullName evidence="1">Uncharacterized protein</fullName>
    </submittedName>
</protein>
<dbReference type="RefSeq" id="XP_023467602.1">
    <property type="nucleotide sequence ID" value="XM_023608442.1"/>
</dbReference>